<gene>
    <name evidence="1" type="ORF">FR932_06145</name>
</gene>
<dbReference type="OrthoDB" id="9769600at2"/>
<dbReference type="PANTHER" id="PTHR12526">
    <property type="entry name" value="GLYCOSYLTRANSFERASE"/>
    <property type="match status" value="1"/>
</dbReference>
<accession>A0A5J6WJQ5</accession>
<protein>
    <submittedName>
        <fullName evidence="1">Glycosyltransferase family 1 protein</fullName>
    </submittedName>
</protein>
<dbReference type="Gene3D" id="3.40.50.2000">
    <property type="entry name" value="Glycogen Phosphorylase B"/>
    <property type="match status" value="1"/>
</dbReference>
<sequence>MKKDNIEKSAIKKSSIKNSTTKSWQWLVFGEDWGRHPSSTQHLMKCIAVHHQLYWVNSIGLRRPKLNDSKRIIEKFKQLKNAQKNDFNQGEPMLMNDVQPLGILAPVAIPWPGSQIAYVINRLLLTYQTRALLAKNEIEDKVPRILWLSLPTARCVAGSLEEDLLVYYAGDDFSALSGVDHKQVSAEEDALVEQADIIFAASDNIARQFPQDKTYVLPHGVDLAHFSSRHERPDNYPKSDLVVGYYGSITAWLDFELITFLAESRPDVTFVFIGKIDIVGCDIFNLNNLIHLPDMPHEQLIQYAANWQVSLIPFVDNEQIRACNPLKLREYLAIGRPIISTRYPAVLPFTDCIYVADDKDEMLAQLNQALTLSSKTLAKLKSRSRERVEGATWQARCELVIKLLSAKMDVQI</sequence>
<evidence type="ECO:0000313" key="2">
    <source>
        <dbReference type="Proteomes" id="UP000327424"/>
    </source>
</evidence>
<dbReference type="AlphaFoldDB" id="A0A5J6WJQ5"/>
<dbReference type="RefSeq" id="WP_019439721.1">
    <property type="nucleotide sequence ID" value="NZ_ALOE01000004.1"/>
</dbReference>
<dbReference type="KEGG" id="mmaa:FR932_06145"/>
<dbReference type="EMBL" id="CP044399">
    <property type="protein sequence ID" value="QFI37441.1"/>
    <property type="molecule type" value="Genomic_DNA"/>
</dbReference>
<dbReference type="Proteomes" id="UP000327424">
    <property type="component" value="Chromosome"/>
</dbReference>
<proteinExistence type="predicted"/>
<dbReference type="SUPFAM" id="SSF53756">
    <property type="entry name" value="UDP-Glycosyltransferase/glycogen phosphorylase"/>
    <property type="match status" value="1"/>
</dbReference>
<evidence type="ECO:0000313" key="1">
    <source>
        <dbReference type="EMBL" id="QFI37441.1"/>
    </source>
</evidence>
<organism evidence="1 2">
    <name type="scientific">Moritella marina ATCC 15381</name>
    <dbReference type="NCBI Taxonomy" id="1202962"/>
    <lineage>
        <taxon>Bacteria</taxon>
        <taxon>Pseudomonadati</taxon>
        <taxon>Pseudomonadota</taxon>
        <taxon>Gammaproteobacteria</taxon>
        <taxon>Alteromonadales</taxon>
        <taxon>Moritellaceae</taxon>
        <taxon>Moritella</taxon>
    </lineage>
</organism>
<dbReference type="GO" id="GO:0016740">
    <property type="term" value="F:transferase activity"/>
    <property type="evidence" value="ECO:0007669"/>
    <property type="project" value="UniProtKB-KW"/>
</dbReference>
<keyword evidence="1" id="KW-0808">Transferase</keyword>
<reference evidence="1 2" key="1">
    <citation type="submission" date="2019-09" db="EMBL/GenBank/DDBJ databases">
        <title>Hybrid Assembly of the complete Genome of the Deep-Sea Bacterium Moritella marina from long Nanopore and Illumina reads.</title>
        <authorList>
            <person name="Magin S."/>
            <person name="Georgoulis A."/>
            <person name="Papadimitriou K."/>
            <person name="Iliakis G."/>
            <person name="Vorgias C.E."/>
        </authorList>
    </citation>
    <scope>NUCLEOTIDE SEQUENCE [LARGE SCALE GENOMIC DNA]</scope>
    <source>
        <strain evidence="1 2">MP-1</strain>
    </source>
</reference>
<keyword evidence="2" id="KW-1185">Reference proteome</keyword>
<name>A0A5J6WJQ5_MORMI</name>